<dbReference type="GO" id="GO:0004062">
    <property type="term" value="F:aryl sulfotransferase activity"/>
    <property type="evidence" value="ECO:0007669"/>
    <property type="project" value="InterPro"/>
</dbReference>
<dbReference type="InterPro" id="IPR035391">
    <property type="entry name" value="Arylsulfotran_N"/>
</dbReference>
<dbReference type="Proteomes" id="UP000501602">
    <property type="component" value="Chromosome"/>
</dbReference>
<accession>A0A6H1UI48</accession>
<organism evidence="3 4">
    <name type="scientific">Ferrimonas lipolytica</name>
    <dbReference type="NCBI Taxonomy" id="2724191"/>
    <lineage>
        <taxon>Bacteria</taxon>
        <taxon>Pseudomonadati</taxon>
        <taxon>Pseudomonadota</taxon>
        <taxon>Gammaproteobacteria</taxon>
        <taxon>Alteromonadales</taxon>
        <taxon>Ferrimonadaceae</taxon>
        <taxon>Ferrimonas</taxon>
    </lineage>
</organism>
<proteinExistence type="predicted"/>
<dbReference type="AlphaFoldDB" id="A0A6H1UI48"/>
<keyword evidence="4" id="KW-1185">Reference proteome</keyword>
<dbReference type="Pfam" id="PF05935">
    <property type="entry name" value="Arylsulfotrans"/>
    <property type="match status" value="1"/>
</dbReference>
<keyword evidence="3" id="KW-0808">Transferase</keyword>
<dbReference type="InterPro" id="IPR038477">
    <property type="entry name" value="ASST_N_sf"/>
</dbReference>
<gene>
    <name evidence="3" type="ORF">HER31_02125</name>
</gene>
<protein>
    <submittedName>
        <fullName evidence="3">Aryl-sulfate sulfotransferase</fullName>
    </submittedName>
</protein>
<feature type="signal peptide" evidence="1">
    <location>
        <begin position="1"/>
        <end position="20"/>
    </location>
</feature>
<evidence type="ECO:0000313" key="3">
    <source>
        <dbReference type="EMBL" id="QIZ78785.1"/>
    </source>
</evidence>
<name>A0A6H1UI48_9GAMM</name>
<dbReference type="KEGG" id="fes:HER31_02125"/>
<sequence length="591" mass="65677">MKKTFVAAALLAAISPSIFAAGFAPAPAAGQLGAVIVNPYSNSPLTALIDLGGKKIDSAKVIVHGKGKNGVDIKYDVSRKIILRHDGIPVFGLYADHKNKVTISYELDGEKTSENYDVITSAITNNYIDNRNVTALQETQVKTVAKGFEDRLYFINSNDTPQMGSDLHWAGPKSASAHILDPSPSAGSMTFDQPPMNFIIDTQGEYRWWMNQDAVYDGFDIDVNNRGIMMGFEPDNKGNFTFLLGQKWGYMDLMGKFTTFRLPRGYIDASHETTTMPNGNVLIRAAKSHYLNKAGEKVHTVRDHIIEVDQQGNLVDVWALPEILNPFRDNLLVGLDMGAVCLNVDADHQGQSTEEFKVDAPYGDVVGVGAGRNWAHVNSIDYNAEDDSIVLSLRHQGIVKIGRDKKVDWILAPDLGWGDLSDKVLTPVDSKGRKLNCDGAACDGTDFDWTYTQHTAWWSDKGTLTVFDNGDGRGYTQPAMPTMKYSRFVEYKIDEDKGTVEQTWEYGKERGYDWYSPITSNVEYMSDRNTMFGFGGSIHLFEPGARSIGKINEIDYDTKEVKVEIDVLSAKKNAPHYRALLVKPNKMFNVK</sequence>
<evidence type="ECO:0000256" key="1">
    <source>
        <dbReference type="SAM" id="SignalP"/>
    </source>
</evidence>
<keyword evidence="1" id="KW-0732">Signal</keyword>
<dbReference type="PANTHER" id="PTHR35340">
    <property type="entry name" value="PQQ ENZYME REPEAT PROTEIN-RELATED"/>
    <property type="match status" value="1"/>
</dbReference>
<dbReference type="Gene3D" id="2.60.40.3100">
    <property type="entry name" value="Arylsulphate sulphotransferase monomer, N-terminal domain"/>
    <property type="match status" value="1"/>
</dbReference>
<dbReference type="InterPro" id="IPR010262">
    <property type="entry name" value="Arylsulfotransferase_bact"/>
</dbReference>
<evidence type="ECO:0000259" key="2">
    <source>
        <dbReference type="Pfam" id="PF17425"/>
    </source>
</evidence>
<dbReference type="PANTHER" id="PTHR35340:SF10">
    <property type="entry name" value="CYTOPLASMIC PROTEIN"/>
    <property type="match status" value="1"/>
</dbReference>
<reference evidence="3 4" key="1">
    <citation type="submission" date="2020-04" db="EMBL/GenBank/DDBJ databases">
        <title>Ferrimonas sp. S7 isolated from sea water.</title>
        <authorList>
            <person name="Bae S.S."/>
            <person name="Baek K."/>
        </authorList>
    </citation>
    <scope>NUCLEOTIDE SEQUENCE [LARGE SCALE GENOMIC DNA]</scope>
    <source>
        <strain evidence="3 4">S7</strain>
    </source>
</reference>
<dbReference type="InterPro" id="IPR053143">
    <property type="entry name" value="Arylsulfate_ST"/>
</dbReference>
<dbReference type="EMBL" id="CP051180">
    <property type="protein sequence ID" value="QIZ78785.1"/>
    <property type="molecule type" value="Genomic_DNA"/>
</dbReference>
<feature type="domain" description="Arylsulfotransferase N-terminal" evidence="2">
    <location>
        <begin position="35"/>
        <end position="119"/>
    </location>
</feature>
<feature type="chain" id="PRO_5026307075" evidence="1">
    <location>
        <begin position="21"/>
        <end position="591"/>
    </location>
</feature>
<evidence type="ECO:0000313" key="4">
    <source>
        <dbReference type="Proteomes" id="UP000501602"/>
    </source>
</evidence>
<dbReference type="Pfam" id="PF17425">
    <property type="entry name" value="Arylsulfotran_N"/>
    <property type="match status" value="1"/>
</dbReference>